<dbReference type="InterPro" id="IPR008979">
    <property type="entry name" value="Galactose-bd-like_sf"/>
</dbReference>
<comment type="similarity">
    <text evidence="8">Belongs to the glycosyl hydrolase 2 family. Beta-mannosidase B subfamily.</text>
</comment>
<evidence type="ECO:0000256" key="1">
    <source>
        <dbReference type="ARBA" id="ARBA00000829"/>
    </source>
</evidence>
<dbReference type="PANTHER" id="PTHR43730:SF1">
    <property type="entry name" value="BETA-MANNOSIDASE"/>
    <property type="match status" value="1"/>
</dbReference>
<name>U4L7R8_PYROM</name>
<dbReference type="FunFam" id="3.20.20.80:FF:000050">
    <property type="entry name" value="Beta-mannosidase B"/>
    <property type="match status" value="1"/>
</dbReference>
<dbReference type="InterPro" id="IPR013783">
    <property type="entry name" value="Ig-like_fold"/>
</dbReference>
<sequence length="901" mass="101193">MSHPPTLSSSALASSDKSPPETAEMVRIFNRFGFAVALASSLTMAKTITPLDKNWSFSNANSSDFRSVAKVPSEIFIDLLDHKLIPDPFDKKNELAVQWVGEENWVYKTEFDSPKAGGNEATEIVLEGLDTFATVTINGKELLKSDNMFIPHRVDISKLLKKDGGKNQLSILFESAFIRGRKIQEQHPEHQWLLWNGDASRLVVRKAQYHYGWDWGPMLMTSGPWKPIYLETYTSRIDELFYTADISMDLSKATVTANAVVVGFNTDLKFTLTTPDGKTAGTAKAVVKDGKATATFSLDNPQLWYPHGYGKQPLYILTAVLGNDDKATKRIGLRRAIVQQKPLENQEGLSFFFEINNVPIWSAGSNWIPADSFLTRVTEDKYRKWLTMVRDGRQNMVRVWGGGVYEQDVFYDIADELGLMVWQDFMFGCGNYPAGIQEFRDSVKAEVIANVKRLRHHPSIVLFAGNNEDYTLMWGSPNRLGYNANDTNPDNWLKTDFPARYIYEKILPEAVAAYAPASVYHPGCPWGNPDRPDGGIMTLGDTHQWNVWHGTQEPYQNWDKLAGRFVSEFGMEAFPHIKTIVSYHPPSLTAFDETIEFHNKATGADRRIALYMAENFVFDHRPLEAYIYSTQLMQSEALSAAYRAWRRNWQGPGKEYTSGALVWQINDCWPVTSWSIVDYYFRPKAAYYSIKRELAPVTIGSKRIVIKTPENKYSNAHMKTDNKIEVWVSSFNLKEDQGPFKLVAKSFDVTTGEMLESATLNPGFAMPANRAIELANATIPGLNDKGKQNTEVVMALYILDKNGQHVARSVSWPDPMKYVKVSATPKINVLLWQGKLKLMSDKPVKGVVVEADGLEVEDNAVDLVPGEVVEIGVKGSVKGVVVRHYGAETGRTVAVLGQANF</sequence>
<dbReference type="InterPro" id="IPR017853">
    <property type="entry name" value="GH"/>
</dbReference>
<organism evidence="14 15">
    <name type="scientific">Pyronema omphalodes (strain CBS 100304)</name>
    <name type="common">Pyronema confluens</name>
    <dbReference type="NCBI Taxonomy" id="1076935"/>
    <lineage>
        <taxon>Eukaryota</taxon>
        <taxon>Fungi</taxon>
        <taxon>Dikarya</taxon>
        <taxon>Ascomycota</taxon>
        <taxon>Pezizomycotina</taxon>
        <taxon>Pezizomycetes</taxon>
        <taxon>Pezizales</taxon>
        <taxon>Pyronemataceae</taxon>
        <taxon>Pyronema</taxon>
    </lineage>
</organism>
<dbReference type="PANTHER" id="PTHR43730">
    <property type="entry name" value="BETA-MANNOSIDASE"/>
    <property type="match status" value="1"/>
</dbReference>
<protein>
    <recommendedName>
        <fullName evidence="9">Beta-mannosidase B</fullName>
        <ecNumber evidence="3">3.2.1.25</ecNumber>
    </recommendedName>
    <alternativeName>
        <fullName evidence="10">Mannanase B</fullName>
    </alternativeName>
</protein>
<feature type="domain" description="Beta-mannosidase-like galactose-binding" evidence="13">
    <location>
        <begin position="55"/>
        <end position="226"/>
    </location>
</feature>
<evidence type="ECO:0000256" key="6">
    <source>
        <dbReference type="ARBA" id="ARBA00023295"/>
    </source>
</evidence>
<feature type="domain" description="Mannosidase Ig/CBM-like" evidence="12">
    <location>
        <begin position="722"/>
        <end position="818"/>
    </location>
</feature>
<dbReference type="Pfam" id="PF00703">
    <property type="entry name" value="Glyco_hydro_2"/>
    <property type="match status" value="1"/>
</dbReference>
<dbReference type="EMBL" id="HF935789">
    <property type="protein sequence ID" value="CCX13188.1"/>
    <property type="molecule type" value="Genomic_DNA"/>
</dbReference>
<evidence type="ECO:0000256" key="5">
    <source>
        <dbReference type="ARBA" id="ARBA00023277"/>
    </source>
</evidence>
<evidence type="ECO:0000259" key="12">
    <source>
        <dbReference type="Pfam" id="PF17786"/>
    </source>
</evidence>
<dbReference type="Pfam" id="PF22666">
    <property type="entry name" value="Glyco_hydro_2_N2"/>
    <property type="match status" value="1"/>
</dbReference>
<evidence type="ECO:0000313" key="15">
    <source>
        <dbReference type="Proteomes" id="UP000018144"/>
    </source>
</evidence>
<evidence type="ECO:0000256" key="7">
    <source>
        <dbReference type="ARBA" id="ARBA00023326"/>
    </source>
</evidence>
<reference evidence="14 15" key="1">
    <citation type="journal article" date="2013" name="PLoS Genet.">
        <title>The genome and development-dependent transcriptomes of Pyronema confluens: a window into fungal evolution.</title>
        <authorList>
            <person name="Traeger S."/>
            <person name="Altegoer F."/>
            <person name="Freitag M."/>
            <person name="Gabaldon T."/>
            <person name="Kempken F."/>
            <person name="Kumar A."/>
            <person name="Marcet-Houben M."/>
            <person name="Poggeler S."/>
            <person name="Stajich J.E."/>
            <person name="Nowrousian M."/>
        </authorList>
    </citation>
    <scope>NUCLEOTIDE SEQUENCE [LARGE SCALE GENOMIC DNA]</scope>
    <source>
        <strain evidence="15">CBS 100304</strain>
        <tissue evidence="14">Vegetative mycelium</tissue>
    </source>
</reference>
<dbReference type="GO" id="GO:0006516">
    <property type="term" value="P:glycoprotein catabolic process"/>
    <property type="evidence" value="ECO:0007669"/>
    <property type="project" value="TreeGrafter"/>
</dbReference>
<evidence type="ECO:0000259" key="11">
    <source>
        <dbReference type="Pfam" id="PF00703"/>
    </source>
</evidence>
<dbReference type="eggNOG" id="KOG2230">
    <property type="taxonomic scope" value="Eukaryota"/>
</dbReference>
<dbReference type="SUPFAM" id="SSF49303">
    <property type="entry name" value="beta-Galactosidase/glucuronidase domain"/>
    <property type="match status" value="2"/>
</dbReference>
<proteinExistence type="inferred from homology"/>
<evidence type="ECO:0000256" key="4">
    <source>
        <dbReference type="ARBA" id="ARBA00022801"/>
    </source>
</evidence>
<keyword evidence="5" id="KW-0119">Carbohydrate metabolism</keyword>
<dbReference type="InterPro" id="IPR041447">
    <property type="entry name" value="Mannosidase_ig"/>
</dbReference>
<dbReference type="Proteomes" id="UP000018144">
    <property type="component" value="Unassembled WGS sequence"/>
</dbReference>
<dbReference type="EC" id="3.2.1.25" evidence="3"/>
<dbReference type="Gene3D" id="3.20.20.80">
    <property type="entry name" value="Glycosidases"/>
    <property type="match status" value="1"/>
</dbReference>
<dbReference type="STRING" id="1076935.U4L7R8"/>
<dbReference type="AlphaFoldDB" id="U4L7R8"/>
<dbReference type="InterPro" id="IPR006102">
    <property type="entry name" value="Ig-like_GH2"/>
</dbReference>
<comment type="catalytic activity">
    <reaction evidence="1">
        <text>Hydrolysis of terminal, non-reducing beta-D-mannose residues in beta-D-mannosides.</text>
        <dbReference type="EC" id="3.2.1.25"/>
    </reaction>
</comment>
<dbReference type="GO" id="GO:0000272">
    <property type="term" value="P:polysaccharide catabolic process"/>
    <property type="evidence" value="ECO:0007669"/>
    <property type="project" value="UniProtKB-KW"/>
</dbReference>
<evidence type="ECO:0000256" key="9">
    <source>
        <dbReference type="ARBA" id="ARBA00041069"/>
    </source>
</evidence>
<evidence type="ECO:0000256" key="10">
    <source>
        <dbReference type="ARBA" id="ARBA00041614"/>
    </source>
</evidence>
<dbReference type="SUPFAM" id="SSF51445">
    <property type="entry name" value="(Trans)glycosidases"/>
    <property type="match status" value="1"/>
</dbReference>
<feature type="domain" description="Glycoside hydrolase family 2 immunoglobulin-like beta-sandwich" evidence="11">
    <location>
        <begin position="236"/>
        <end position="334"/>
    </location>
</feature>
<dbReference type="FunFam" id="2.60.120.260:FF:000118">
    <property type="entry name" value="Beta-mannosidase B"/>
    <property type="match status" value="1"/>
</dbReference>
<dbReference type="Gene3D" id="2.60.120.260">
    <property type="entry name" value="Galactose-binding domain-like"/>
    <property type="match status" value="1"/>
</dbReference>
<dbReference type="InterPro" id="IPR054593">
    <property type="entry name" value="Beta-mannosidase-like_N2"/>
</dbReference>
<dbReference type="Gene3D" id="2.60.40.10">
    <property type="entry name" value="Immunoglobulins"/>
    <property type="match status" value="1"/>
</dbReference>
<comment type="pathway">
    <text evidence="2">Glycan metabolism; N-glycan degradation.</text>
</comment>
<dbReference type="InterPro" id="IPR050887">
    <property type="entry name" value="Beta-mannosidase_GH2"/>
</dbReference>
<accession>U4L7R8</accession>
<dbReference type="Pfam" id="PF17786">
    <property type="entry name" value="Mannosidase_ig"/>
    <property type="match status" value="1"/>
</dbReference>
<keyword evidence="15" id="KW-1185">Reference proteome</keyword>
<keyword evidence="6" id="KW-0326">Glycosidase</keyword>
<keyword evidence="7" id="KW-0624">Polysaccharide degradation</keyword>
<dbReference type="OrthoDB" id="2866996at2759"/>
<evidence type="ECO:0000256" key="3">
    <source>
        <dbReference type="ARBA" id="ARBA00012754"/>
    </source>
</evidence>
<dbReference type="InterPro" id="IPR036156">
    <property type="entry name" value="Beta-gal/glucu_dom_sf"/>
</dbReference>
<evidence type="ECO:0000256" key="8">
    <source>
        <dbReference type="ARBA" id="ARBA00038429"/>
    </source>
</evidence>
<dbReference type="SUPFAM" id="SSF49785">
    <property type="entry name" value="Galactose-binding domain-like"/>
    <property type="match status" value="1"/>
</dbReference>
<dbReference type="GO" id="GO:0004567">
    <property type="term" value="F:beta-mannosidase activity"/>
    <property type="evidence" value="ECO:0007669"/>
    <property type="project" value="UniProtKB-EC"/>
</dbReference>
<gene>
    <name evidence="14" type="ORF">PCON_12781</name>
</gene>
<evidence type="ECO:0000256" key="2">
    <source>
        <dbReference type="ARBA" id="ARBA00004740"/>
    </source>
</evidence>
<evidence type="ECO:0000313" key="14">
    <source>
        <dbReference type="EMBL" id="CCX13188.1"/>
    </source>
</evidence>
<evidence type="ECO:0000259" key="13">
    <source>
        <dbReference type="Pfam" id="PF22666"/>
    </source>
</evidence>
<keyword evidence="4" id="KW-0378">Hydrolase</keyword>
<dbReference type="OMA" id="KRQWKGP"/>